<name>A0A0S4J924_BODSA</name>
<dbReference type="EMBL" id="CYKH01001111">
    <property type="protein sequence ID" value="CUG84165.1"/>
    <property type="molecule type" value="Genomic_DNA"/>
</dbReference>
<feature type="signal peptide" evidence="3">
    <location>
        <begin position="1"/>
        <end position="18"/>
    </location>
</feature>
<sequence length="370" mass="41460">MVWAFIAAIVCSSVLVFAHITPPAHDIIQDEHYEHVRPPHDERFNGHLAHYITLSKLTFSNLRLAKAALHDIRSGTRTFLDFAKDLSIDNARTGRQNPALQNGDLGLVTYELLEEELAEVAFEIRYPISKSSDDILGPICSPSGCSLMAVFSRFRRGFFSDAWWEAEQYCRDHDMQFSELLQRLGTDSMSLVASVIWPHEHVVFKKLKLRQLKSDLKRLNEVDPSTVMNSPKVAPARSDLSAHNKLMKRRERIFAEMDQKVLGEHSEIYAMSIAQMVKHGYVSQELADSVEAAVSVEEKKAEEERLASLAEFEMVEGTKILKRKTSTVSSGSSTPTTASPKNVGAQCNADNLSTECHDAAVKIAVEEGEW</sequence>
<dbReference type="GO" id="GO:0003755">
    <property type="term" value="F:peptidyl-prolyl cis-trans isomerase activity"/>
    <property type="evidence" value="ECO:0007669"/>
    <property type="project" value="UniProtKB-KW"/>
</dbReference>
<evidence type="ECO:0000256" key="2">
    <source>
        <dbReference type="SAM" id="MobiDB-lite"/>
    </source>
</evidence>
<evidence type="ECO:0000256" key="1">
    <source>
        <dbReference type="PROSITE-ProRule" id="PRU00278"/>
    </source>
</evidence>
<feature type="domain" description="PpiC" evidence="4">
    <location>
        <begin position="28"/>
        <end position="152"/>
    </location>
</feature>
<dbReference type="InterPro" id="IPR000297">
    <property type="entry name" value="PPIase_PpiC"/>
</dbReference>
<evidence type="ECO:0000259" key="4">
    <source>
        <dbReference type="PROSITE" id="PS50198"/>
    </source>
</evidence>
<dbReference type="AlphaFoldDB" id="A0A0S4J924"/>
<gene>
    <name evidence="5" type="ORF">BSAL_88410</name>
</gene>
<organism evidence="5 6">
    <name type="scientific">Bodo saltans</name>
    <name type="common">Flagellated protozoan</name>
    <dbReference type="NCBI Taxonomy" id="75058"/>
    <lineage>
        <taxon>Eukaryota</taxon>
        <taxon>Discoba</taxon>
        <taxon>Euglenozoa</taxon>
        <taxon>Kinetoplastea</taxon>
        <taxon>Metakinetoplastina</taxon>
        <taxon>Eubodonida</taxon>
        <taxon>Bodonidae</taxon>
        <taxon>Bodo</taxon>
    </lineage>
</organism>
<feature type="chain" id="PRO_5006622055" description="PpiC domain-containing protein" evidence="3">
    <location>
        <begin position="19"/>
        <end position="370"/>
    </location>
</feature>
<reference evidence="6" key="1">
    <citation type="submission" date="2015-09" db="EMBL/GenBank/DDBJ databases">
        <authorList>
            <consortium name="Pathogen Informatics"/>
        </authorList>
    </citation>
    <scope>NUCLEOTIDE SEQUENCE [LARGE SCALE GENOMIC DNA]</scope>
    <source>
        <strain evidence="6">Lake Konstanz</strain>
    </source>
</reference>
<accession>A0A0S4J924</accession>
<dbReference type="VEuPathDB" id="TriTrypDB:BSAL_88410"/>
<dbReference type="PROSITE" id="PS50198">
    <property type="entry name" value="PPIC_PPIASE_2"/>
    <property type="match status" value="1"/>
</dbReference>
<keyword evidence="1" id="KW-0697">Rotamase</keyword>
<evidence type="ECO:0000313" key="6">
    <source>
        <dbReference type="Proteomes" id="UP000051952"/>
    </source>
</evidence>
<feature type="compositionally biased region" description="Low complexity" evidence="2">
    <location>
        <begin position="326"/>
        <end position="339"/>
    </location>
</feature>
<protein>
    <recommendedName>
        <fullName evidence="4">PpiC domain-containing protein</fullName>
    </recommendedName>
</protein>
<proteinExistence type="predicted"/>
<evidence type="ECO:0000256" key="3">
    <source>
        <dbReference type="SAM" id="SignalP"/>
    </source>
</evidence>
<dbReference type="Proteomes" id="UP000051952">
    <property type="component" value="Unassembled WGS sequence"/>
</dbReference>
<keyword evidence="6" id="KW-1185">Reference proteome</keyword>
<keyword evidence="3" id="KW-0732">Signal</keyword>
<feature type="region of interest" description="Disordered" evidence="2">
    <location>
        <begin position="323"/>
        <end position="345"/>
    </location>
</feature>
<dbReference type="SUPFAM" id="SSF54534">
    <property type="entry name" value="FKBP-like"/>
    <property type="match status" value="1"/>
</dbReference>
<keyword evidence="1" id="KW-0413">Isomerase</keyword>
<evidence type="ECO:0000313" key="5">
    <source>
        <dbReference type="EMBL" id="CUG84165.1"/>
    </source>
</evidence>